<dbReference type="PANTHER" id="PTHR34222:SF37">
    <property type="entry name" value="RETROTRANSPOSON GAG DOMAIN-CONTAINING PROTEIN"/>
    <property type="match status" value="1"/>
</dbReference>
<name>A0A371E6F0_MUCPR</name>
<proteinExistence type="predicted"/>
<dbReference type="AlphaFoldDB" id="A0A371E6F0"/>
<protein>
    <submittedName>
        <fullName evidence="2">Uncharacterized protein</fullName>
    </submittedName>
</protein>
<keyword evidence="3" id="KW-1185">Reference proteome</keyword>
<reference evidence="2" key="1">
    <citation type="submission" date="2018-05" db="EMBL/GenBank/DDBJ databases">
        <title>Draft genome of Mucuna pruriens seed.</title>
        <authorList>
            <person name="Nnadi N.E."/>
            <person name="Vos R."/>
            <person name="Hasami M.H."/>
            <person name="Devisetty U.K."/>
            <person name="Aguiy J.C."/>
        </authorList>
    </citation>
    <scope>NUCLEOTIDE SEQUENCE [LARGE SCALE GENOMIC DNA]</scope>
    <source>
        <strain evidence="2">JCA_2017</strain>
    </source>
</reference>
<evidence type="ECO:0000313" key="3">
    <source>
        <dbReference type="Proteomes" id="UP000257109"/>
    </source>
</evidence>
<evidence type="ECO:0000256" key="1">
    <source>
        <dbReference type="SAM" id="MobiDB-lite"/>
    </source>
</evidence>
<feature type="non-terminal residue" evidence="2">
    <location>
        <position position="207"/>
    </location>
</feature>
<accession>A0A371E6F0</accession>
<sequence>MNPLHNKVLWDSKRVMDRVGPVPRIEDVLVERGRIFKFLHGLNFEYDPIWVQILGKEKHPSLFESEETQRSIMLDKGNSNTRSRMVTGKGATKRSTSEEKPFTKSSHGEYYTYCKRSGQTKEKVFERIGGNKESTQMWVNQTTSNKENGVEHPSTLQLDQDIQAYIPQSIWILDSRATDHMILFPSHFTSYLKVPKRQLITIANGYH</sequence>
<feature type="region of interest" description="Disordered" evidence="1">
    <location>
        <begin position="78"/>
        <end position="103"/>
    </location>
</feature>
<dbReference type="OrthoDB" id="1750639at2759"/>
<dbReference type="Proteomes" id="UP000257109">
    <property type="component" value="Unassembled WGS sequence"/>
</dbReference>
<feature type="non-terminal residue" evidence="2">
    <location>
        <position position="1"/>
    </location>
</feature>
<dbReference type="EMBL" id="QJKJ01016022">
    <property type="protein sequence ID" value="RDX61616.1"/>
    <property type="molecule type" value="Genomic_DNA"/>
</dbReference>
<comment type="caution">
    <text evidence="2">The sequence shown here is derived from an EMBL/GenBank/DDBJ whole genome shotgun (WGS) entry which is preliminary data.</text>
</comment>
<gene>
    <name evidence="2" type="ORF">CR513_60136</name>
</gene>
<evidence type="ECO:0000313" key="2">
    <source>
        <dbReference type="EMBL" id="RDX61616.1"/>
    </source>
</evidence>
<dbReference type="PANTHER" id="PTHR34222">
    <property type="entry name" value="GAG_PRE-INTEGRS DOMAIN-CONTAINING PROTEIN"/>
    <property type="match status" value="1"/>
</dbReference>
<organism evidence="2 3">
    <name type="scientific">Mucuna pruriens</name>
    <name type="common">Velvet bean</name>
    <name type="synonym">Dolichos pruriens</name>
    <dbReference type="NCBI Taxonomy" id="157652"/>
    <lineage>
        <taxon>Eukaryota</taxon>
        <taxon>Viridiplantae</taxon>
        <taxon>Streptophyta</taxon>
        <taxon>Embryophyta</taxon>
        <taxon>Tracheophyta</taxon>
        <taxon>Spermatophyta</taxon>
        <taxon>Magnoliopsida</taxon>
        <taxon>eudicotyledons</taxon>
        <taxon>Gunneridae</taxon>
        <taxon>Pentapetalae</taxon>
        <taxon>rosids</taxon>
        <taxon>fabids</taxon>
        <taxon>Fabales</taxon>
        <taxon>Fabaceae</taxon>
        <taxon>Papilionoideae</taxon>
        <taxon>50 kb inversion clade</taxon>
        <taxon>NPAAA clade</taxon>
        <taxon>indigoferoid/millettioid clade</taxon>
        <taxon>Phaseoleae</taxon>
        <taxon>Mucuna</taxon>
    </lineage>
</organism>